<proteinExistence type="predicted"/>
<keyword evidence="3" id="KW-1185">Reference proteome</keyword>
<dbReference type="SMART" id="SM00530">
    <property type="entry name" value="HTH_XRE"/>
    <property type="match status" value="1"/>
</dbReference>
<dbReference type="SUPFAM" id="SSF47413">
    <property type="entry name" value="lambda repressor-like DNA-binding domains"/>
    <property type="match status" value="1"/>
</dbReference>
<dbReference type="Gene3D" id="1.10.260.40">
    <property type="entry name" value="lambda repressor-like DNA-binding domains"/>
    <property type="match status" value="1"/>
</dbReference>
<reference evidence="2 3" key="1">
    <citation type="submission" date="2017-01" db="EMBL/GenBank/DDBJ databases">
        <title>Genome sequence of Rhodoferax antarcticus ANT.BR, a psychrophilic purple nonsulfur bacterium from an Antarctic microbial mat.</title>
        <authorList>
            <person name="Baker J."/>
            <person name="Riester C."/>
            <person name="Skinner B."/>
            <person name="Newell A."/>
            <person name="Swingley W."/>
            <person name="Madigan M."/>
            <person name="Jung D."/>
            <person name="Asao M."/>
            <person name="Chen M."/>
            <person name="Loughlin P."/>
            <person name="Pan H."/>
            <person name="Lin S."/>
            <person name="Li N."/>
            <person name="Shaw J."/>
            <person name="Prado M."/>
            <person name="Sherman C."/>
            <person name="Li X."/>
            <person name="Tang J."/>
            <person name="Blankenship R."/>
            <person name="Zhao T."/>
            <person name="Touchman J."/>
            <person name="Sattley M."/>
        </authorList>
    </citation>
    <scope>NUCLEOTIDE SEQUENCE [LARGE SCALE GENOMIC DNA]</scope>
    <source>
        <strain evidence="2 3">ANT.BR</strain>
    </source>
</reference>
<gene>
    <name evidence="2" type="ORF">BLL52_4126</name>
</gene>
<evidence type="ECO:0000313" key="3">
    <source>
        <dbReference type="Proteomes" id="UP000185911"/>
    </source>
</evidence>
<evidence type="ECO:0000259" key="1">
    <source>
        <dbReference type="PROSITE" id="PS50943"/>
    </source>
</evidence>
<dbReference type="GO" id="GO:0003677">
    <property type="term" value="F:DNA binding"/>
    <property type="evidence" value="ECO:0007669"/>
    <property type="project" value="InterPro"/>
</dbReference>
<dbReference type="CDD" id="cd00093">
    <property type="entry name" value="HTH_XRE"/>
    <property type="match status" value="1"/>
</dbReference>
<dbReference type="InterPro" id="IPR010982">
    <property type="entry name" value="Lambda_DNA-bd_dom_sf"/>
</dbReference>
<accession>A0A1Q8Y928</accession>
<protein>
    <recommendedName>
        <fullName evidence="1">HTH cro/C1-type domain-containing protein</fullName>
    </recommendedName>
</protein>
<dbReference type="InterPro" id="IPR001387">
    <property type="entry name" value="Cro/C1-type_HTH"/>
</dbReference>
<organism evidence="2 3">
    <name type="scientific">Rhodoferax antarcticus ANT.BR</name>
    <dbReference type="NCBI Taxonomy" id="1111071"/>
    <lineage>
        <taxon>Bacteria</taxon>
        <taxon>Pseudomonadati</taxon>
        <taxon>Pseudomonadota</taxon>
        <taxon>Betaproteobacteria</taxon>
        <taxon>Burkholderiales</taxon>
        <taxon>Comamonadaceae</taxon>
        <taxon>Rhodoferax</taxon>
    </lineage>
</organism>
<dbReference type="Proteomes" id="UP000185911">
    <property type="component" value="Unassembled WGS sequence"/>
</dbReference>
<sequence>MEKLSSHVFRKRLGERLRAERQKLGENQTQFAERLGVTKLSLLKYEAGAWCPTTEQLYGLEAKGIDPAYIAFGVPRGVQHSLANPVNRKRFSTVFAKVYKASLTLAAEASEADLIDLTWNVFSSEGNLSDEILTANVNRVLDELSKKNSDNMQNFKS</sequence>
<evidence type="ECO:0000313" key="2">
    <source>
        <dbReference type="EMBL" id="OLP04561.1"/>
    </source>
</evidence>
<dbReference type="EMBL" id="MSYM01000020">
    <property type="protein sequence ID" value="OLP04561.1"/>
    <property type="molecule type" value="Genomic_DNA"/>
</dbReference>
<dbReference type="AlphaFoldDB" id="A0A1Q8Y928"/>
<dbReference type="PROSITE" id="PS50943">
    <property type="entry name" value="HTH_CROC1"/>
    <property type="match status" value="1"/>
</dbReference>
<comment type="caution">
    <text evidence="2">The sequence shown here is derived from an EMBL/GenBank/DDBJ whole genome shotgun (WGS) entry which is preliminary data.</text>
</comment>
<feature type="domain" description="HTH cro/C1-type" evidence="1">
    <location>
        <begin position="17"/>
        <end position="70"/>
    </location>
</feature>
<name>A0A1Q8Y928_9BURK</name>
<dbReference type="RefSeq" id="WP_075588187.1">
    <property type="nucleotide sequence ID" value="NZ_MSYM01000020.1"/>
</dbReference>
<dbReference type="Pfam" id="PF01381">
    <property type="entry name" value="HTH_3"/>
    <property type="match status" value="1"/>
</dbReference>